<dbReference type="SUPFAM" id="SSF48452">
    <property type="entry name" value="TPR-like"/>
    <property type="match status" value="1"/>
</dbReference>
<dbReference type="CDD" id="cd00093">
    <property type="entry name" value="HTH_XRE"/>
    <property type="match status" value="1"/>
</dbReference>
<sequence>MTMQPELRAPNLALRRARQAMRLSQTEFATAVRSAGRALGTPNQCTKRLVQKWETGEHATCRADYLRVLQAVTGLSVPELGFRAIAPDPRADPSGPAPALLTEDSIGRLRYALEHPSTVDGRTADLVESATSRLFDLEHHSPARLLAPTVDRHLATITALLTAARHESVRRRLTVQAGRCSALAGWVALERGDTASANQFWDTAISAAQSIGEASLLAGTLTLVSYSAQRHEDPATAWELADSAAFHAGNDRRAASWALVRAAQYAAELGEAADARHALDRAIELGGDLPNPRPGDGTLPWTRFFDQARLLSAAAHVSALLGDERAPVLAADAVAILSPSRVKARAVVMAEATRVAAFGRDYELCLDWGAAACELTEALDAALAAHILQSLVPTLMPYASVRHVRELLAQLPGLLQGRRADGIAR</sequence>
<dbReference type="EMBL" id="JAGSOG010000064">
    <property type="protein sequence ID" value="MBR7834604.1"/>
    <property type="molecule type" value="Genomic_DNA"/>
</dbReference>
<accession>A0A941EVB8</accession>
<gene>
    <name evidence="1" type="ORF">KDL01_15125</name>
</gene>
<proteinExistence type="predicted"/>
<protein>
    <recommendedName>
        <fullName evidence="3">XRE family transcriptional regulator</fullName>
    </recommendedName>
</protein>
<dbReference type="RefSeq" id="WP_212529124.1">
    <property type="nucleotide sequence ID" value="NZ_JAGSOG010000064.1"/>
</dbReference>
<dbReference type="AlphaFoldDB" id="A0A941EVB8"/>
<comment type="caution">
    <text evidence="1">The sequence shown here is derived from an EMBL/GenBank/DDBJ whole genome shotgun (WGS) entry which is preliminary data.</text>
</comment>
<evidence type="ECO:0000313" key="2">
    <source>
        <dbReference type="Proteomes" id="UP000675781"/>
    </source>
</evidence>
<keyword evidence="2" id="KW-1185">Reference proteome</keyword>
<evidence type="ECO:0000313" key="1">
    <source>
        <dbReference type="EMBL" id="MBR7834604.1"/>
    </source>
</evidence>
<evidence type="ECO:0008006" key="3">
    <source>
        <dbReference type="Google" id="ProtNLM"/>
    </source>
</evidence>
<dbReference type="InterPro" id="IPR001387">
    <property type="entry name" value="Cro/C1-type_HTH"/>
</dbReference>
<dbReference type="Proteomes" id="UP000675781">
    <property type="component" value="Unassembled WGS sequence"/>
</dbReference>
<reference evidence="1" key="1">
    <citation type="submission" date="2021-04" db="EMBL/GenBank/DDBJ databases">
        <title>Genome based classification of Actinospica acidithermotolerans sp. nov., an actinobacterium isolated from an Indonesian hot spring.</title>
        <authorList>
            <person name="Kusuma A.B."/>
            <person name="Putra K.E."/>
            <person name="Nafisah S."/>
            <person name="Loh J."/>
            <person name="Nouioui I."/>
            <person name="Goodfellow M."/>
        </authorList>
    </citation>
    <scope>NUCLEOTIDE SEQUENCE</scope>
    <source>
        <strain evidence="1">CSCA 57</strain>
    </source>
</reference>
<dbReference type="InterPro" id="IPR011990">
    <property type="entry name" value="TPR-like_helical_dom_sf"/>
</dbReference>
<name>A0A941EVB8_9ACTN</name>
<organism evidence="1 2">
    <name type="scientific">Actinospica durhamensis</name>
    <dbReference type="NCBI Taxonomy" id="1508375"/>
    <lineage>
        <taxon>Bacteria</taxon>
        <taxon>Bacillati</taxon>
        <taxon>Actinomycetota</taxon>
        <taxon>Actinomycetes</taxon>
        <taxon>Catenulisporales</taxon>
        <taxon>Actinospicaceae</taxon>
        <taxon>Actinospica</taxon>
    </lineage>
</organism>